<dbReference type="PANTHER" id="PTHR30590">
    <property type="entry name" value="INNER MEMBRANE PROTEIN"/>
    <property type="match status" value="1"/>
</dbReference>
<name>A0ABS5NIV7_TSUPA</name>
<gene>
    <name evidence="1" type="ORF">KFZ73_23660</name>
</gene>
<dbReference type="EMBL" id="JAGXOE010000124">
    <property type="protein sequence ID" value="MBS4104221.1"/>
    <property type="molecule type" value="Genomic_DNA"/>
</dbReference>
<evidence type="ECO:0000313" key="2">
    <source>
        <dbReference type="Proteomes" id="UP000676853"/>
    </source>
</evidence>
<comment type="caution">
    <text evidence="1">The sequence shown here is derived from an EMBL/GenBank/DDBJ whole genome shotgun (WGS) entry which is preliminary data.</text>
</comment>
<reference evidence="1 2" key="1">
    <citation type="submission" date="2021-04" db="EMBL/GenBank/DDBJ databases">
        <title>Whole genome sequence analysis of a thiophenic sulfur metabolizing bacteria.</title>
        <authorList>
            <person name="Akhtar N."/>
            <person name="Akram J."/>
            <person name="Aslam A."/>
        </authorList>
    </citation>
    <scope>NUCLEOTIDE SEQUENCE [LARGE SCALE GENOMIC DNA]</scope>
    <source>
        <strain evidence="1 2">3OW</strain>
    </source>
</reference>
<accession>A0ABS5NIV7</accession>
<evidence type="ECO:0000313" key="1">
    <source>
        <dbReference type="EMBL" id="MBS4104221.1"/>
    </source>
</evidence>
<dbReference type="InterPro" id="IPR052529">
    <property type="entry name" value="Bact_Transport_Assoc"/>
</dbReference>
<protein>
    <submittedName>
        <fullName evidence="1">Uncharacterized protein</fullName>
    </submittedName>
</protein>
<dbReference type="PANTHER" id="PTHR30590:SF2">
    <property type="entry name" value="INNER MEMBRANE PROTEIN"/>
    <property type="match status" value="1"/>
</dbReference>
<feature type="non-terminal residue" evidence="1">
    <location>
        <position position="105"/>
    </location>
</feature>
<keyword evidence="2" id="KW-1185">Reference proteome</keyword>
<dbReference type="Proteomes" id="UP000676853">
    <property type="component" value="Unassembled WGS sequence"/>
</dbReference>
<organism evidence="1 2">
    <name type="scientific">Tsukamurella paurometabola</name>
    <name type="common">Corynebacterium paurometabolum</name>
    <dbReference type="NCBI Taxonomy" id="2061"/>
    <lineage>
        <taxon>Bacteria</taxon>
        <taxon>Bacillati</taxon>
        <taxon>Actinomycetota</taxon>
        <taxon>Actinomycetes</taxon>
        <taxon>Mycobacteriales</taxon>
        <taxon>Tsukamurellaceae</taxon>
        <taxon>Tsukamurella</taxon>
    </lineage>
</organism>
<proteinExistence type="predicted"/>
<sequence length="105" mass="11199">MTSTPAPTGTVGAQAPTTRRIASLDVARGIAILGTFGTNVWIFTEPHGMVGYLDSVGAESLPIRVLQTFAQGKFLGLLSLMFGVGLAIQQASAARHDRPWPGRYW</sequence>